<keyword evidence="9" id="KW-0560">Oxidoreductase</keyword>
<evidence type="ECO:0000256" key="7">
    <source>
        <dbReference type="ARBA" id="ARBA00022982"/>
    </source>
</evidence>
<protein>
    <recommendedName>
        <fullName evidence="14">NarG-like domain-containing protein</fullName>
    </recommendedName>
</protein>
<evidence type="ECO:0000313" key="15">
    <source>
        <dbReference type="EMBL" id="VAV83124.1"/>
    </source>
</evidence>
<feature type="transmembrane region" description="Helical" evidence="13">
    <location>
        <begin position="178"/>
        <end position="200"/>
    </location>
</feature>
<sequence length="229" mass="26481">MFGIVPYIFVAIAVVGTIWRYTTNRYTWSSLSSEFLENKVLFFGSFPWHFGIILILIAHIIILFIPSALLAWNSVPARLYILEVAGLILGFLALVGLVLFIYRRLTDSRVRAQTSSWDVLVLIVLVIQVVTGLGNAIMYKWGSNWMAGAAAPWFQSLWTLDPQVDYIANLPLVTKIHIFNASVFILLIPFTRFVHFLAFWNPLTYMTRQYQIQRHYDRNAKTENIRQYK</sequence>
<accession>A0A3B0QN39</accession>
<name>A0A3B0QN39_9ZZZZ</name>
<evidence type="ECO:0000256" key="4">
    <source>
        <dbReference type="ARBA" id="ARBA00022617"/>
    </source>
</evidence>
<keyword evidence="4" id="KW-0349">Heme</keyword>
<keyword evidence="5 13" id="KW-0812">Transmembrane</keyword>
<evidence type="ECO:0000256" key="11">
    <source>
        <dbReference type="ARBA" id="ARBA00023063"/>
    </source>
</evidence>
<evidence type="ECO:0000256" key="5">
    <source>
        <dbReference type="ARBA" id="ARBA00022692"/>
    </source>
</evidence>
<dbReference type="GO" id="GO:0005886">
    <property type="term" value="C:plasma membrane"/>
    <property type="evidence" value="ECO:0007669"/>
    <property type="project" value="UniProtKB-SubCell"/>
</dbReference>
<dbReference type="GO" id="GO:0042128">
    <property type="term" value="P:nitrate assimilation"/>
    <property type="evidence" value="ECO:0007669"/>
    <property type="project" value="UniProtKB-KW"/>
</dbReference>
<evidence type="ECO:0000256" key="3">
    <source>
        <dbReference type="ARBA" id="ARBA00022475"/>
    </source>
</evidence>
<keyword evidence="12 13" id="KW-0472">Membrane</keyword>
<evidence type="ECO:0000256" key="10">
    <source>
        <dbReference type="ARBA" id="ARBA00023004"/>
    </source>
</evidence>
<keyword evidence="2" id="KW-0813">Transport</keyword>
<dbReference type="Gene3D" id="1.20.950.20">
    <property type="entry name" value="Transmembrane di-heme cytochromes, Chain C"/>
    <property type="match status" value="1"/>
</dbReference>
<dbReference type="GO" id="GO:0009055">
    <property type="term" value="F:electron transfer activity"/>
    <property type="evidence" value="ECO:0007669"/>
    <property type="project" value="TreeGrafter"/>
</dbReference>
<dbReference type="GO" id="GO:0009325">
    <property type="term" value="C:nitrate reductase complex"/>
    <property type="evidence" value="ECO:0007669"/>
    <property type="project" value="InterPro"/>
</dbReference>
<organism evidence="15">
    <name type="scientific">hydrothermal vent metagenome</name>
    <dbReference type="NCBI Taxonomy" id="652676"/>
    <lineage>
        <taxon>unclassified sequences</taxon>
        <taxon>metagenomes</taxon>
        <taxon>ecological metagenomes</taxon>
    </lineage>
</organism>
<keyword evidence="3" id="KW-1003">Cell membrane</keyword>
<evidence type="ECO:0000256" key="6">
    <source>
        <dbReference type="ARBA" id="ARBA00022723"/>
    </source>
</evidence>
<keyword evidence="6" id="KW-0479">Metal-binding</keyword>
<dbReference type="AlphaFoldDB" id="A0A3B0QN39"/>
<keyword evidence="10" id="KW-0408">Iron</keyword>
<proteinExistence type="predicted"/>
<feature type="domain" description="NarG-like" evidence="14">
    <location>
        <begin position="1"/>
        <end position="215"/>
    </location>
</feature>
<evidence type="ECO:0000259" key="14">
    <source>
        <dbReference type="Pfam" id="PF02665"/>
    </source>
</evidence>
<dbReference type="GO" id="GO:0046872">
    <property type="term" value="F:metal ion binding"/>
    <property type="evidence" value="ECO:0007669"/>
    <property type="project" value="UniProtKB-KW"/>
</dbReference>
<feature type="transmembrane region" description="Helical" evidence="13">
    <location>
        <begin position="77"/>
        <end position="102"/>
    </location>
</feature>
<gene>
    <name evidence="15" type="ORF">MNBD_DELTA01-265</name>
</gene>
<evidence type="ECO:0000256" key="12">
    <source>
        <dbReference type="ARBA" id="ARBA00023136"/>
    </source>
</evidence>
<evidence type="ECO:0000256" key="13">
    <source>
        <dbReference type="SAM" id="Phobius"/>
    </source>
</evidence>
<keyword evidence="11" id="KW-0534">Nitrate assimilation</keyword>
<dbReference type="Pfam" id="PF02665">
    <property type="entry name" value="Nitrate_red_gam"/>
    <property type="match status" value="1"/>
</dbReference>
<dbReference type="InterPro" id="IPR036197">
    <property type="entry name" value="NarG-like_sf"/>
</dbReference>
<reference evidence="15" key="1">
    <citation type="submission" date="2018-06" db="EMBL/GenBank/DDBJ databases">
        <authorList>
            <person name="Zhirakovskaya E."/>
        </authorList>
    </citation>
    <scope>NUCLEOTIDE SEQUENCE</scope>
</reference>
<dbReference type="InterPro" id="IPR023234">
    <property type="entry name" value="NarG-like_domain"/>
</dbReference>
<dbReference type="NCBIfam" id="TIGR00351">
    <property type="entry name" value="narI"/>
    <property type="match status" value="1"/>
</dbReference>
<dbReference type="SUPFAM" id="SSF103501">
    <property type="entry name" value="Respiratory nitrate reductase 1 gamma chain"/>
    <property type="match status" value="1"/>
</dbReference>
<feature type="transmembrane region" description="Helical" evidence="13">
    <location>
        <begin position="114"/>
        <end position="138"/>
    </location>
</feature>
<evidence type="ECO:0000256" key="8">
    <source>
        <dbReference type="ARBA" id="ARBA00022989"/>
    </source>
</evidence>
<dbReference type="PANTHER" id="PTHR30598:SF3">
    <property type="entry name" value="RESPIRATORY NITRATE REDUCTASE 1 GAMMA CHAIN"/>
    <property type="match status" value="1"/>
</dbReference>
<feature type="transmembrane region" description="Helical" evidence="13">
    <location>
        <begin position="42"/>
        <end position="65"/>
    </location>
</feature>
<feature type="transmembrane region" description="Helical" evidence="13">
    <location>
        <begin position="6"/>
        <end position="22"/>
    </location>
</feature>
<dbReference type="GO" id="GO:0008940">
    <property type="term" value="F:nitrate reductase activity"/>
    <property type="evidence" value="ECO:0007669"/>
    <property type="project" value="InterPro"/>
</dbReference>
<dbReference type="InterPro" id="IPR003816">
    <property type="entry name" value="Nitrate_red_gam"/>
</dbReference>
<dbReference type="GO" id="GO:0020037">
    <property type="term" value="F:heme binding"/>
    <property type="evidence" value="ECO:0007669"/>
    <property type="project" value="TreeGrafter"/>
</dbReference>
<dbReference type="EMBL" id="UOEA01000036">
    <property type="protein sequence ID" value="VAV83124.1"/>
    <property type="molecule type" value="Genomic_DNA"/>
</dbReference>
<keyword evidence="8 13" id="KW-1133">Transmembrane helix</keyword>
<evidence type="ECO:0000256" key="9">
    <source>
        <dbReference type="ARBA" id="ARBA00023002"/>
    </source>
</evidence>
<dbReference type="PANTHER" id="PTHR30598">
    <property type="entry name" value="NITRATE REDUCTASE PRIVATE CHAPERONE, REDOX ENZYME MATURATION PROTEIN REMP FAMILY"/>
    <property type="match status" value="1"/>
</dbReference>
<dbReference type="InterPro" id="IPR051936">
    <property type="entry name" value="Heme-iron_electron_transfer"/>
</dbReference>
<keyword evidence="7" id="KW-0249">Electron transport</keyword>
<comment type="subcellular location">
    <subcellularLocation>
        <location evidence="1">Cell membrane</location>
        <topology evidence="1">Multi-pass membrane protein</topology>
    </subcellularLocation>
</comment>
<evidence type="ECO:0000256" key="2">
    <source>
        <dbReference type="ARBA" id="ARBA00022448"/>
    </source>
</evidence>
<dbReference type="GO" id="GO:0019645">
    <property type="term" value="P:anaerobic electron transport chain"/>
    <property type="evidence" value="ECO:0007669"/>
    <property type="project" value="TreeGrafter"/>
</dbReference>
<evidence type="ECO:0000256" key="1">
    <source>
        <dbReference type="ARBA" id="ARBA00004651"/>
    </source>
</evidence>